<dbReference type="InterPro" id="IPR036034">
    <property type="entry name" value="PDZ_sf"/>
</dbReference>
<feature type="region of interest" description="Disordered" evidence="1">
    <location>
        <begin position="316"/>
        <end position="335"/>
    </location>
</feature>
<dbReference type="GO" id="GO:0006508">
    <property type="term" value="P:proteolysis"/>
    <property type="evidence" value="ECO:0007669"/>
    <property type="project" value="InterPro"/>
</dbReference>
<dbReference type="InterPro" id="IPR001478">
    <property type="entry name" value="PDZ"/>
</dbReference>
<keyword evidence="2" id="KW-1133">Transmembrane helix</keyword>
<dbReference type="InterPro" id="IPR045175">
    <property type="entry name" value="M28_fam"/>
</dbReference>
<dbReference type="Pfam" id="PF04389">
    <property type="entry name" value="Peptidase_M28"/>
    <property type="match status" value="1"/>
</dbReference>
<evidence type="ECO:0000259" key="3">
    <source>
        <dbReference type="SMART" id="SM00228"/>
    </source>
</evidence>
<dbReference type="InterPro" id="IPR046450">
    <property type="entry name" value="PA_dom_sf"/>
</dbReference>
<keyword evidence="2" id="KW-0472">Membrane</keyword>
<dbReference type="SUPFAM" id="SSF52025">
    <property type="entry name" value="PA domain"/>
    <property type="match status" value="1"/>
</dbReference>
<reference evidence="4" key="1">
    <citation type="submission" date="2018-05" db="EMBL/GenBank/DDBJ databases">
        <authorList>
            <person name="Lanie J.A."/>
            <person name="Ng W.-L."/>
            <person name="Kazmierczak K.M."/>
            <person name="Andrzejewski T.M."/>
            <person name="Davidsen T.M."/>
            <person name="Wayne K.J."/>
            <person name="Tettelin H."/>
            <person name="Glass J.I."/>
            <person name="Rusch D."/>
            <person name="Podicherti R."/>
            <person name="Tsui H.-C.T."/>
            <person name="Winkler M.E."/>
        </authorList>
    </citation>
    <scope>NUCLEOTIDE SEQUENCE</scope>
</reference>
<name>A0A381X2V1_9ZZZZ</name>
<evidence type="ECO:0000313" key="4">
    <source>
        <dbReference type="EMBL" id="SVA58497.1"/>
    </source>
</evidence>
<protein>
    <recommendedName>
        <fullName evidence="3">PDZ domain-containing protein</fullName>
    </recommendedName>
</protein>
<feature type="transmembrane region" description="Helical" evidence="2">
    <location>
        <begin position="6"/>
        <end position="24"/>
    </location>
</feature>
<dbReference type="PANTHER" id="PTHR12147:SF26">
    <property type="entry name" value="PEPTIDASE M28 DOMAIN-CONTAINING PROTEIN"/>
    <property type="match status" value="1"/>
</dbReference>
<dbReference type="SMART" id="SM00228">
    <property type="entry name" value="PDZ"/>
    <property type="match status" value="1"/>
</dbReference>
<dbReference type="PANTHER" id="PTHR12147">
    <property type="entry name" value="METALLOPEPTIDASE M28 FAMILY MEMBER"/>
    <property type="match status" value="1"/>
</dbReference>
<organism evidence="4">
    <name type="scientific">marine metagenome</name>
    <dbReference type="NCBI Taxonomy" id="408172"/>
    <lineage>
        <taxon>unclassified sequences</taxon>
        <taxon>metagenomes</taxon>
        <taxon>ecological metagenomes</taxon>
    </lineage>
</organism>
<dbReference type="InterPro" id="IPR007484">
    <property type="entry name" value="Peptidase_M28"/>
</dbReference>
<dbReference type="Gene3D" id="3.50.30.30">
    <property type="match status" value="1"/>
</dbReference>
<dbReference type="AlphaFoldDB" id="A0A381X2V1"/>
<proteinExistence type="predicted"/>
<dbReference type="SUPFAM" id="SSF53187">
    <property type="entry name" value="Zn-dependent exopeptidases"/>
    <property type="match status" value="1"/>
</dbReference>
<dbReference type="Pfam" id="PF02225">
    <property type="entry name" value="PA"/>
    <property type="match status" value="1"/>
</dbReference>
<sequence length="604" mass="66299">MNENTRTILTIVFIGILGFAMVRMKNSGAGISKGSTAEITENEIMYHIRYLSHDNRVGRYPGTRESKDVISYLVRHLRSYGVKPAGENGSFLQSFNIVDDIGLGDNNSMFINGDLLSAGFDYVPLSFSGNGNVSAAAVFAGYGFNVDDDDLKWNDYTNLDVRDKWVVVMRHSPERNNQHSTYTIHSGLHKKMLVARDMGAAGIIFISQVEDNGLYPLKYVSGYKNTGIPAIHLSNDAADRLLKAHGWERKTIQETMNRSLEPVTFQLTGVTIRANVNLVPVNVRAANVVGIIQSINHEYKDEYVVLGAHFDHLGMGGKGSGSRKPDQAAVHNGADDNASGTAGLLELAQKLTSKKIKLKRSVLLVGFDAEEKGVLGSKYFVDHPTVDINNIVAMLNLDMIGRMKDSTINVGGVGTSPIFEPVLDSLAEMHGYDLNMTKPGFGPSDHASFYTRDIPVLFFFTGFHDEYHTPNDTWNHIALGGTKDVVELVYDVIFYLSQRPERPRFTDAGPKTAPKRNTRFKVTFGIVPSYGSMKDGLEVDGISSSDGPASKAGMKKGDVIKSIGGKPIKDIYEYMDRLGELKPGMTISVVVERNGVDIELSISL</sequence>
<dbReference type="Gene3D" id="3.40.630.10">
    <property type="entry name" value="Zn peptidases"/>
    <property type="match status" value="1"/>
</dbReference>
<feature type="domain" description="PDZ" evidence="3">
    <location>
        <begin position="522"/>
        <end position="595"/>
    </location>
</feature>
<keyword evidence="2" id="KW-0812">Transmembrane</keyword>
<accession>A0A381X2V1</accession>
<dbReference type="SUPFAM" id="SSF50156">
    <property type="entry name" value="PDZ domain-like"/>
    <property type="match status" value="1"/>
</dbReference>
<dbReference type="GO" id="GO:0008235">
    <property type="term" value="F:metalloexopeptidase activity"/>
    <property type="evidence" value="ECO:0007669"/>
    <property type="project" value="InterPro"/>
</dbReference>
<dbReference type="EMBL" id="UINC01013558">
    <property type="protein sequence ID" value="SVA58497.1"/>
    <property type="molecule type" value="Genomic_DNA"/>
</dbReference>
<dbReference type="Gene3D" id="2.30.42.10">
    <property type="match status" value="1"/>
</dbReference>
<dbReference type="InterPro" id="IPR003137">
    <property type="entry name" value="PA_domain"/>
</dbReference>
<dbReference type="Pfam" id="PF13180">
    <property type="entry name" value="PDZ_2"/>
    <property type="match status" value="1"/>
</dbReference>
<evidence type="ECO:0000256" key="2">
    <source>
        <dbReference type="SAM" id="Phobius"/>
    </source>
</evidence>
<evidence type="ECO:0000256" key="1">
    <source>
        <dbReference type="SAM" id="MobiDB-lite"/>
    </source>
</evidence>
<gene>
    <name evidence="4" type="ORF">METZ01_LOCUS111351</name>
</gene>